<dbReference type="Proteomes" id="UP000053989">
    <property type="component" value="Unassembled WGS sequence"/>
</dbReference>
<dbReference type="EMBL" id="KN822110">
    <property type="protein sequence ID" value="KIM56762.1"/>
    <property type="molecule type" value="Genomic_DNA"/>
</dbReference>
<dbReference type="InParanoid" id="A0A0C2ZWA9"/>
<evidence type="ECO:0000313" key="2">
    <source>
        <dbReference type="EMBL" id="KIM56762.1"/>
    </source>
</evidence>
<feature type="signal peptide" evidence="1">
    <location>
        <begin position="1"/>
        <end position="21"/>
    </location>
</feature>
<keyword evidence="1" id="KW-0732">Signal</keyword>
<proteinExistence type="predicted"/>
<name>A0A0C2ZWA9_9AGAM</name>
<feature type="chain" id="PRO_5002172154" evidence="1">
    <location>
        <begin position="22"/>
        <end position="64"/>
    </location>
</feature>
<dbReference type="AlphaFoldDB" id="A0A0C2ZWA9"/>
<gene>
    <name evidence="2" type="ORF">SCLCIDRAFT_1220031</name>
</gene>
<reference evidence="2 3" key="1">
    <citation type="submission" date="2014-04" db="EMBL/GenBank/DDBJ databases">
        <authorList>
            <consortium name="DOE Joint Genome Institute"/>
            <person name="Kuo A."/>
            <person name="Kohler A."/>
            <person name="Nagy L.G."/>
            <person name="Floudas D."/>
            <person name="Copeland A."/>
            <person name="Barry K.W."/>
            <person name="Cichocki N."/>
            <person name="Veneault-Fourrey C."/>
            <person name="LaButti K."/>
            <person name="Lindquist E.A."/>
            <person name="Lipzen A."/>
            <person name="Lundell T."/>
            <person name="Morin E."/>
            <person name="Murat C."/>
            <person name="Sun H."/>
            <person name="Tunlid A."/>
            <person name="Henrissat B."/>
            <person name="Grigoriev I.V."/>
            <person name="Hibbett D.S."/>
            <person name="Martin F."/>
            <person name="Nordberg H.P."/>
            <person name="Cantor M.N."/>
            <person name="Hua S.X."/>
        </authorList>
    </citation>
    <scope>NUCLEOTIDE SEQUENCE [LARGE SCALE GENOMIC DNA]</scope>
    <source>
        <strain evidence="2 3">Foug A</strain>
    </source>
</reference>
<reference evidence="3" key="2">
    <citation type="submission" date="2015-01" db="EMBL/GenBank/DDBJ databases">
        <title>Evolutionary Origins and Diversification of the Mycorrhizal Mutualists.</title>
        <authorList>
            <consortium name="DOE Joint Genome Institute"/>
            <consortium name="Mycorrhizal Genomics Consortium"/>
            <person name="Kohler A."/>
            <person name="Kuo A."/>
            <person name="Nagy L.G."/>
            <person name="Floudas D."/>
            <person name="Copeland A."/>
            <person name="Barry K.W."/>
            <person name="Cichocki N."/>
            <person name="Veneault-Fourrey C."/>
            <person name="LaButti K."/>
            <person name="Lindquist E.A."/>
            <person name="Lipzen A."/>
            <person name="Lundell T."/>
            <person name="Morin E."/>
            <person name="Murat C."/>
            <person name="Riley R."/>
            <person name="Ohm R."/>
            <person name="Sun H."/>
            <person name="Tunlid A."/>
            <person name="Henrissat B."/>
            <person name="Grigoriev I.V."/>
            <person name="Hibbett D.S."/>
            <person name="Martin F."/>
        </authorList>
    </citation>
    <scope>NUCLEOTIDE SEQUENCE [LARGE SCALE GENOMIC DNA]</scope>
    <source>
        <strain evidence="3">Foug A</strain>
    </source>
</reference>
<sequence length="64" mass="6849">MRLSLLLLFFIAPLVTIEVAASPVQAESGPQTCDTIARRNPGPDCELVPWGPVALAAIFEKSAR</sequence>
<protein>
    <submittedName>
        <fullName evidence="2">Uncharacterized protein</fullName>
    </submittedName>
</protein>
<keyword evidence="3" id="KW-1185">Reference proteome</keyword>
<evidence type="ECO:0000313" key="3">
    <source>
        <dbReference type="Proteomes" id="UP000053989"/>
    </source>
</evidence>
<organism evidence="2 3">
    <name type="scientific">Scleroderma citrinum Foug A</name>
    <dbReference type="NCBI Taxonomy" id="1036808"/>
    <lineage>
        <taxon>Eukaryota</taxon>
        <taxon>Fungi</taxon>
        <taxon>Dikarya</taxon>
        <taxon>Basidiomycota</taxon>
        <taxon>Agaricomycotina</taxon>
        <taxon>Agaricomycetes</taxon>
        <taxon>Agaricomycetidae</taxon>
        <taxon>Boletales</taxon>
        <taxon>Sclerodermatineae</taxon>
        <taxon>Sclerodermataceae</taxon>
        <taxon>Scleroderma</taxon>
    </lineage>
</organism>
<dbReference type="HOGENOM" id="CLU_2868894_0_0_1"/>
<evidence type="ECO:0000256" key="1">
    <source>
        <dbReference type="SAM" id="SignalP"/>
    </source>
</evidence>
<accession>A0A0C2ZWA9</accession>